<feature type="compositionally biased region" description="Polar residues" evidence="7">
    <location>
        <begin position="373"/>
        <end position="382"/>
    </location>
</feature>
<evidence type="ECO:0000256" key="5">
    <source>
        <dbReference type="ARBA" id="ARBA00023163"/>
    </source>
</evidence>
<dbReference type="PANTHER" id="PTHR47172:SF24">
    <property type="entry name" value="GATA ZINC FINGER DOMAIN-CONTAINING PROTEIN 14-RELATED"/>
    <property type="match status" value="1"/>
</dbReference>
<evidence type="ECO:0000256" key="7">
    <source>
        <dbReference type="SAM" id="MobiDB-lite"/>
    </source>
</evidence>
<dbReference type="PROSITE" id="PS50114">
    <property type="entry name" value="GATA_ZN_FINGER_2"/>
    <property type="match status" value="1"/>
</dbReference>
<dbReference type="PANTHER" id="PTHR47172">
    <property type="entry name" value="OS01G0976800 PROTEIN"/>
    <property type="match status" value="1"/>
</dbReference>
<evidence type="ECO:0000256" key="6">
    <source>
        <dbReference type="PROSITE-ProRule" id="PRU00094"/>
    </source>
</evidence>
<dbReference type="SMART" id="SM00401">
    <property type="entry name" value="ZnF_GATA"/>
    <property type="match status" value="1"/>
</dbReference>
<keyword evidence="4" id="KW-0805">Transcription regulation</keyword>
<keyword evidence="10" id="KW-1185">Reference proteome</keyword>
<feature type="region of interest" description="Disordered" evidence="7">
    <location>
        <begin position="346"/>
        <end position="386"/>
    </location>
</feature>
<dbReference type="Proteomes" id="UP000313359">
    <property type="component" value="Unassembled WGS sequence"/>
</dbReference>
<dbReference type="GO" id="GO:0043565">
    <property type="term" value="F:sequence-specific DNA binding"/>
    <property type="evidence" value="ECO:0007669"/>
    <property type="project" value="InterPro"/>
</dbReference>
<evidence type="ECO:0000256" key="2">
    <source>
        <dbReference type="ARBA" id="ARBA00022771"/>
    </source>
</evidence>
<feature type="region of interest" description="Disordered" evidence="7">
    <location>
        <begin position="420"/>
        <end position="479"/>
    </location>
</feature>
<dbReference type="GO" id="GO:0008270">
    <property type="term" value="F:zinc ion binding"/>
    <property type="evidence" value="ECO:0007669"/>
    <property type="project" value="UniProtKB-KW"/>
</dbReference>
<keyword evidence="1" id="KW-0479">Metal-binding</keyword>
<dbReference type="GO" id="GO:0006355">
    <property type="term" value="P:regulation of DNA-templated transcription"/>
    <property type="evidence" value="ECO:0007669"/>
    <property type="project" value="InterPro"/>
</dbReference>
<organism evidence="9 10">
    <name type="scientific">Lentinus tigrinus ALCF2SS1-6</name>
    <dbReference type="NCBI Taxonomy" id="1328759"/>
    <lineage>
        <taxon>Eukaryota</taxon>
        <taxon>Fungi</taxon>
        <taxon>Dikarya</taxon>
        <taxon>Basidiomycota</taxon>
        <taxon>Agaricomycotina</taxon>
        <taxon>Agaricomycetes</taxon>
        <taxon>Polyporales</taxon>
        <taxon>Polyporaceae</taxon>
        <taxon>Lentinus</taxon>
    </lineage>
</organism>
<evidence type="ECO:0000256" key="4">
    <source>
        <dbReference type="ARBA" id="ARBA00023015"/>
    </source>
</evidence>
<dbReference type="AlphaFoldDB" id="A0A5C2SJX3"/>
<gene>
    <name evidence="9" type="ORF">L227DRAFT_571735</name>
</gene>
<dbReference type="Gene3D" id="3.30.50.10">
    <property type="entry name" value="Erythroid Transcription Factor GATA-1, subunit A"/>
    <property type="match status" value="1"/>
</dbReference>
<dbReference type="CDD" id="cd00202">
    <property type="entry name" value="ZnF_GATA"/>
    <property type="match status" value="1"/>
</dbReference>
<evidence type="ECO:0000313" key="10">
    <source>
        <dbReference type="Proteomes" id="UP000313359"/>
    </source>
</evidence>
<keyword evidence="5" id="KW-0804">Transcription</keyword>
<keyword evidence="3" id="KW-0862">Zinc</keyword>
<dbReference type="Pfam" id="PF00320">
    <property type="entry name" value="GATA"/>
    <property type="match status" value="1"/>
</dbReference>
<accession>A0A5C2SJX3</accession>
<sequence length="479" mass="51224">MPPYQNASHDHAHPASSSQNPVANSQRSSVASTTSYTSLGHALAPAASRAPDSHHHRQPTPKNSRPPPQMASEGRYMYPPQEVPPAPSYPYAYPTAPPYENGQYTQSSSRAPVRSPPPPQPVSHPPPQQPVSHPPPPAPYNGAHPPYPPQPGYPQPAYGVPPQQWSGEWSHYNPPYPPTAPPGQSPYPPPGAPGARPDLSPNTPHDDRRYAQPPSRQEPQSRRTEERPPQRPEAAPPPPAPVRKTRENEPPAPAHAPPPPAPVAAQAPAPPPPPHSTQSGPPAITTSAVGIDFVKLLESYRLIIDSTNAIAYEATPARPPPPADTLERMLQAAAYGAQVLDAAAKRIIPEPPRPPPDRSPDEGDEDANRARQGENQPPTEGQTCLGCAATSTPEWRRGPMGPRTLCNACGLVYAKLIKKRNRNEPGRGRGGGQPARSTGQIVSGPVDEPGMPGQDEPSDSDSDDDGSYGSQQDGRYRRD</sequence>
<evidence type="ECO:0000256" key="3">
    <source>
        <dbReference type="ARBA" id="ARBA00022833"/>
    </source>
</evidence>
<dbReference type="STRING" id="1328759.A0A5C2SJX3"/>
<evidence type="ECO:0000256" key="1">
    <source>
        <dbReference type="ARBA" id="ARBA00022723"/>
    </source>
</evidence>
<dbReference type="InterPro" id="IPR013088">
    <property type="entry name" value="Znf_NHR/GATA"/>
</dbReference>
<feature type="compositionally biased region" description="Acidic residues" evidence="7">
    <location>
        <begin position="456"/>
        <end position="466"/>
    </location>
</feature>
<feature type="domain" description="GATA-type" evidence="8">
    <location>
        <begin position="378"/>
        <end position="413"/>
    </location>
</feature>
<name>A0A5C2SJX3_9APHY</name>
<dbReference type="SUPFAM" id="SSF57716">
    <property type="entry name" value="Glucocorticoid receptor-like (DNA-binding domain)"/>
    <property type="match status" value="1"/>
</dbReference>
<feature type="region of interest" description="Disordered" evidence="7">
    <location>
        <begin position="1"/>
        <end position="285"/>
    </location>
</feature>
<dbReference type="PRINTS" id="PR01217">
    <property type="entry name" value="PRICHEXTENSN"/>
</dbReference>
<reference evidence="9" key="1">
    <citation type="journal article" date="2018" name="Genome Biol. Evol.">
        <title>Genomics and development of Lentinus tigrinus, a white-rot wood-decaying mushroom with dimorphic fruiting bodies.</title>
        <authorList>
            <person name="Wu B."/>
            <person name="Xu Z."/>
            <person name="Knudson A."/>
            <person name="Carlson A."/>
            <person name="Chen N."/>
            <person name="Kovaka S."/>
            <person name="LaButti K."/>
            <person name="Lipzen A."/>
            <person name="Pennachio C."/>
            <person name="Riley R."/>
            <person name="Schakwitz W."/>
            <person name="Umezawa K."/>
            <person name="Ohm R.A."/>
            <person name="Grigoriev I.V."/>
            <person name="Nagy L.G."/>
            <person name="Gibbons J."/>
            <person name="Hibbett D."/>
        </authorList>
    </citation>
    <scope>NUCLEOTIDE SEQUENCE [LARGE SCALE GENOMIC DNA]</scope>
    <source>
        <strain evidence="9">ALCF2SS1-6</strain>
    </source>
</reference>
<protein>
    <recommendedName>
        <fullName evidence="8">GATA-type domain-containing protein</fullName>
    </recommendedName>
</protein>
<dbReference type="InterPro" id="IPR000679">
    <property type="entry name" value="Znf_GATA"/>
</dbReference>
<feature type="compositionally biased region" description="Pro residues" evidence="7">
    <location>
        <begin position="250"/>
        <end position="275"/>
    </location>
</feature>
<evidence type="ECO:0000313" key="9">
    <source>
        <dbReference type="EMBL" id="RPD64165.1"/>
    </source>
</evidence>
<feature type="compositionally biased region" description="Pro residues" evidence="7">
    <location>
        <begin position="114"/>
        <end position="154"/>
    </location>
</feature>
<feature type="compositionally biased region" description="Pro residues" evidence="7">
    <location>
        <begin position="174"/>
        <end position="192"/>
    </location>
</feature>
<feature type="compositionally biased region" description="Basic and acidic residues" evidence="7">
    <location>
        <begin position="355"/>
        <end position="372"/>
    </location>
</feature>
<dbReference type="OrthoDB" id="2162994at2759"/>
<keyword evidence="2 6" id="KW-0863">Zinc-finger</keyword>
<feature type="compositionally biased region" description="Basic and acidic residues" evidence="7">
    <location>
        <begin position="219"/>
        <end position="230"/>
    </location>
</feature>
<proteinExistence type="predicted"/>
<feature type="compositionally biased region" description="Polar residues" evidence="7">
    <location>
        <begin position="19"/>
        <end position="38"/>
    </location>
</feature>
<feature type="compositionally biased region" description="Low complexity" evidence="7">
    <location>
        <begin position="155"/>
        <end position="164"/>
    </location>
</feature>
<dbReference type="EMBL" id="ML122254">
    <property type="protein sequence ID" value="RPD64165.1"/>
    <property type="molecule type" value="Genomic_DNA"/>
</dbReference>
<evidence type="ECO:0000259" key="8">
    <source>
        <dbReference type="PROSITE" id="PS50114"/>
    </source>
</evidence>